<dbReference type="AlphaFoldDB" id="A0A8C5FRT1"/>
<feature type="region of interest" description="Disordered" evidence="9">
    <location>
        <begin position="278"/>
        <end position="302"/>
    </location>
</feature>
<reference evidence="12" key="2">
    <citation type="submission" date="2025-09" db="UniProtKB">
        <authorList>
            <consortium name="Ensembl"/>
        </authorList>
    </citation>
    <scope>IDENTIFICATION</scope>
</reference>
<dbReference type="SUPFAM" id="SSF63748">
    <property type="entry name" value="Tudor/PWWP/MBT"/>
    <property type="match status" value="1"/>
</dbReference>
<dbReference type="KEGG" id="gmh:115555151"/>
<keyword evidence="5" id="KW-0963">Cytoplasm</keyword>
<evidence type="ECO:0000256" key="2">
    <source>
        <dbReference type="ARBA" id="ARBA00010384"/>
    </source>
</evidence>
<dbReference type="InterPro" id="IPR025605">
    <property type="entry name" value="OST-HTH/LOTUS_dom"/>
</dbReference>
<evidence type="ECO:0000256" key="5">
    <source>
        <dbReference type="ARBA" id="ARBA00022490"/>
    </source>
</evidence>
<feature type="domain" description="HTH OST-type" evidence="11">
    <location>
        <begin position="332"/>
        <end position="408"/>
    </location>
</feature>
<dbReference type="RefSeq" id="XP_030227707.1">
    <property type="nucleotide sequence ID" value="XM_030371847.1"/>
</dbReference>
<gene>
    <name evidence="12" type="primary">tdrd5</name>
</gene>
<feature type="domain" description="Tudor" evidence="10">
    <location>
        <begin position="557"/>
        <end position="615"/>
    </location>
</feature>
<keyword evidence="4" id="KW-0217">Developmental protein</keyword>
<dbReference type="InterPro" id="IPR041966">
    <property type="entry name" value="LOTUS-like"/>
</dbReference>
<evidence type="ECO:0000256" key="7">
    <source>
        <dbReference type="ARBA" id="ARBA00022782"/>
    </source>
</evidence>
<feature type="region of interest" description="Disordered" evidence="9">
    <location>
        <begin position="201"/>
        <end position="266"/>
    </location>
</feature>
<feature type="domain" description="HTH OST-type" evidence="11">
    <location>
        <begin position="8"/>
        <end position="81"/>
    </location>
</feature>
<feature type="domain" description="HTH OST-type" evidence="11">
    <location>
        <begin position="129"/>
        <end position="204"/>
    </location>
</feature>
<dbReference type="InterPro" id="IPR035437">
    <property type="entry name" value="SNase_OB-fold_sf"/>
</dbReference>
<evidence type="ECO:0000313" key="12">
    <source>
        <dbReference type="Ensembl" id="ENSGMOP00000056745.1"/>
    </source>
</evidence>
<feature type="compositionally biased region" description="Polar residues" evidence="9">
    <location>
        <begin position="207"/>
        <end position="217"/>
    </location>
</feature>
<comment type="subcellular location">
    <subcellularLocation>
        <location evidence="1">Cytoplasm</location>
    </subcellularLocation>
</comment>
<feature type="compositionally biased region" description="Pro residues" evidence="9">
    <location>
        <begin position="287"/>
        <end position="299"/>
    </location>
</feature>
<organism evidence="12 13">
    <name type="scientific">Gadus morhua</name>
    <name type="common">Atlantic cod</name>
    <dbReference type="NCBI Taxonomy" id="8049"/>
    <lineage>
        <taxon>Eukaryota</taxon>
        <taxon>Metazoa</taxon>
        <taxon>Chordata</taxon>
        <taxon>Craniata</taxon>
        <taxon>Vertebrata</taxon>
        <taxon>Euteleostomi</taxon>
        <taxon>Actinopterygii</taxon>
        <taxon>Neopterygii</taxon>
        <taxon>Teleostei</taxon>
        <taxon>Neoteleostei</taxon>
        <taxon>Acanthomorphata</taxon>
        <taxon>Zeiogadaria</taxon>
        <taxon>Gadariae</taxon>
        <taxon>Gadiformes</taxon>
        <taxon>Gadoidei</taxon>
        <taxon>Gadidae</taxon>
        <taxon>Gadus</taxon>
    </lineage>
</organism>
<dbReference type="Gene3D" id="3.30.420.610">
    <property type="entry name" value="LOTUS domain-like"/>
    <property type="match status" value="3"/>
</dbReference>
<name>A0A8C5FRT1_GADMO</name>
<feature type="region of interest" description="Disordered" evidence="9">
    <location>
        <begin position="833"/>
        <end position="852"/>
    </location>
</feature>
<evidence type="ECO:0000313" key="13">
    <source>
        <dbReference type="Proteomes" id="UP000694546"/>
    </source>
</evidence>
<dbReference type="Proteomes" id="UP000694546">
    <property type="component" value="Chromosome 12"/>
</dbReference>
<evidence type="ECO:0000256" key="9">
    <source>
        <dbReference type="SAM" id="MobiDB-lite"/>
    </source>
</evidence>
<dbReference type="PANTHER" id="PTHR22948">
    <property type="entry name" value="TUDOR DOMAIN CONTAINING PROTEIN"/>
    <property type="match status" value="1"/>
</dbReference>
<dbReference type="InterPro" id="IPR050621">
    <property type="entry name" value="Tudor_domain_containing"/>
</dbReference>
<dbReference type="GO" id="GO:0007283">
    <property type="term" value="P:spermatogenesis"/>
    <property type="evidence" value="ECO:0007669"/>
    <property type="project" value="UniProtKB-KW"/>
</dbReference>
<dbReference type="PROSITE" id="PS51644">
    <property type="entry name" value="HTH_OST"/>
    <property type="match status" value="3"/>
</dbReference>
<keyword evidence="6" id="KW-0677">Repeat</keyword>
<evidence type="ECO:0000256" key="1">
    <source>
        <dbReference type="ARBA" id="ARBA00004496"/>
    </source>
</evidence>
<sequence length="918" mass="101914">MMMSQDRTLAKLKKDVRSLLLSSKLGLSAEQLRKDYVCMLGQRMPLKELGFRSILDMAKEMPEVVSFIYLEDGSFVLKAVSDESTEGINQLVSKQRLTKPKNKRGYLRSFPMRYPRPMAPIILPRWGRAPPALPAQLRSQLRQLISQGPLRLSELERRFQQCFGHPLRYTDYGFYSLGDMLARVPDLCILYTRMGSVVSFKQPEQPGPQSRPQSPKTESVKPEAIRPSPCLFSPLNPKTGLLQPGQSSAPSQCSPSQRTTSATQNSLVPCCKSWDPISNGSERVPDNGPPHQPTGPEPQQPYQDGQLLEKFMFKLETELRQKILENGYAGSVSPELKDKLQQVVRDHSQGLSVHDLPTHYKRVFGEELPVLQSGFLSVTQLVAALSDVFHLEPAGGTKDPHWIVKNLSNKHTESAECGGEEGRRREGCLYQSIRRSLWEQHEDDDKEEKEDQPDPTTCLTSFLTNQQLVELYPAVQVRSNSMVPLDAVRAQRLRPPTRRWPRALAAVLVEQVESPGSFHVRFSESQEARSLEDMMMEMRGCYNSSGVAARYRLPERYLRPGQVCCVAPRDLWFYRVVVQRVLSPDQVEVYYVDFGDLNLVSVDKLMFLKSCYSQLPAQAVPAMLTGVQPISGDWSAVATASFQSLCSDRTLVAVLHGYHGDALQLLLCDTHTEDDRYVHSVLLEQGHARPCCPPGTTGGVRDHLKSLHLREALINLEDEEENATTTITPQPITGQHCQYSVLEEESLSEPPGLELVEAFHNSTKTLNLCESWLKRNRCSEGDQTWASGGSVEDLRPPSFTKLPELAADHQPIDLPCVSQAPPLICNGNLATTLTSSEEDSRPGGDPAPAVTPDACRAPMTSLVSSLPPILTSLSLLTPGLAKGCFYGIPGTSLRSTGPAMSFPLFGGRSVAIASRKCD</sequence>
<dbReference type="InterPro" id="IPR002999">
    <property type="entry name" value="Tudor"/>
</dbReference>
<feature type="compositionally biased region" description="Low complexity" evidence="9">
    <location>
        <begin position="243"/>
        <end position="257"/>
    </location>
</feature>
<dbReference type="GO" id="GO:0030154">
    <property type="term" value="P:cell differentiation"/>
    <property type="evidence" value="ECO:0007669"/>
    <property type="project" value="UniProtKB-KW"/>
</dbReference>
<keyword evidence="7" id="KW-0221">Differentiation</keyword>
<evidence type="ECO:0000256" key="6">
    <source>
        <dbReference type="ARBA" id="ARBA00022737"/>
    </source>
</evidence>
<dbReference type="GO" id="GO:0005737">
    <property type="term" value="C:cytoplasm"/>
    <property type="evidence" value="ECO:0007669"/>
    <property type="project" value="UniProtKB-SubCell"/>
</dbReference>
<dbReference type="PROSITE" id="PS50304">
    <property type="entry name" value="TUDOR"/>
    <property type="match status" value="1"/>
</dbReference>
<reference evidence="12" key="1">
    <citation type="submission" date="2025-08" db="UniProtKB">
        <authorList>
            <consortium name="Ensembl"/>
        </authorList>
    </citation>
    <scope>IDENTIFICATION</scope>
</reference>
<dbReference type="Pfam" id="PF12872">
    <property type="entry name" value="OST-HTH"/>
    <property type="match status" value="3"/>
</dbReference>
<evidence type="ECO:0000259" key="11">
    <source>
        <dbReference type="PROSITE" id="PS51644"/>
    </source>
</evidence>
<dbReference type="GeneID" id="115555151"/>
<dbReference type="Pfam" id="PF00567">
    <property type="entry name" value="TUDOR"/>
    <property type="match status" value="1"/>
</dbReference>
<comment type="similarity">
    <text evidence="2">Belongs to the TDRD5 family.</text>
</comment>
<protein>
    <recommendedName>
        <fullName evidence="3">Tudor domain-containing protein 5</fullName>
    </recommendedName>
</protein>
<keyword evidence="13" id="KW-1185">Reference proteome</keyword>
<dbReference type="GeneTree" id="ENSGT00940000159902"/>
<evidence type="ECO:0000256" key="4">
    <source>
        <dbReference type="ARBA" id="ARBA00022473"/>
    </source>
</evidence>
<evidence type="ECO:0000256" key="8">
    <source>
        <dbReference type="ARBA" id="ARBA00022871"/>
    </source>
</evidence>
<dbReference type="Gene3D" id="2.40.50.90">
    <property type="match status" value="1"/>
</dbReference>
<proteinExistence type="inferred from homology"/>
<accession>A0A8C5FRT1</accession>
<dbReference type="CTD" id="163589"/>
<dbReference type="PANTHER" id="PTHR22948:SF19">
    <property type="entry name" value="TUDOR DOMAIN-CONTAINING PROTEIN 5"/>
    <property type="match status" value="1"/>
</dbReference>
<dbReference type="OMA" id="QFYIHIC"/>
<dbReference type="Ensembl" id="ENSGMOT00000028730.1">
    <property type="protein sequence ID" value="ENSGMOP00000056745.1"/>
    <property type="gene ID" value="ENSGMOG00000030272.1"/>
</dbReference>
<evidence type="ECO:0000256" key="3">
    <source>
        <dbReference type="ARBA" id="ARBA00013420"/>
    </source>
</evidence>
<dbReference type="Gene3D" id="2.30.30.140">
    <property type="match status" value="1"/>
</dbReference>
<keyword evidence="8" id="KW-0744">Spermatogenesis</keyword>
<evidence type="ECO:0000259" key="10">
    <source>
        <dbReference type="PROSITE" id="PS50304"/>
    </source>
</evidence>